<dbReference type="PANTHER" id="PTHR46082">
    <property type="entry name" value="ATP/GTP-BINDING PROTEIN-RELATED"/>
    <property type="match status" value="1"/>
</dbReference>
<dbReference type="Gene3D" id="1.25.40.10">
    <property type="entry name" value="Tetratricopeptide repeat domain"/>
    <property type="match status" value="2"/>
</dbReference>
<evidence type="ECO:0000256" key="1">
    <source>
        <dbReference type="SAM" id="Coils"/>
    </source>
</evidence>
<dbReference type="Proteomes" id="UP000249396">
    <property type="component" value="Unassembled WGS sequence"/>
</dbReference>
<name>A0A2W4QK47_9GAMM</name>
<gene>
    <name evidence="2" type="ORF">DM484_26100</name>
</gene>
<keyword evidence="1" id="KW-0175">Coiled coil</keyword>
<sequence>MFEGLLVFLQNSWEQFHALKAIEQLSAVFTICVPLGGMLYAYSQRITQKLRQKTEELQILQELSENRSQQIKTLQQALKKSDETIAALKFQRPESLLKQAAAERENGNEERAIRLLRTGFESIREPLSACCLDLAAHHFSLVPDYGGRHGGEAERQARLATLLCPADENSRGLLAEILAVKAESDYTSGNEQGYDTAWDEVDDFLAIGKHPEIVGTLENQAVQYYHQGHYRLAERLFRRLVTMCRRQFGDDSPVTLRMRNQLALSLGVAGHYGKALLLFQALLPDMVRGLGKDHHYTLITRGNLALFTGQMGDAAGALALSQALLPDRERVLGKDHPDTLATRNNIATWTGNTGDAAGALALSKALLPDRERMLGKDHPDTLNTRHNIAGFTGKAGDAAGALALLKTLLPDRERVLGKEHPDTLTTRNDIAGWTVETGDGAEGLALSQALLPDLERVLGKEHPDTLTPRHNIAAWTAATGDVAGALALCQTVLADQERVLGKDHPHTLTTRSNIAFRTAETGDAAGALALFQTVLADRERVLGKDHPDTQKTRENIAVLQSRGDPLVPKLQLGNAVLEAPASGFQSSWSMKGKVSQAGTWEPVLPADVTHNAGES</sequence>
<evidence type="ECO:0000313" key="2">
    <source>
        <dbReference type="EMBL" id="PZN71556.1"/>
    </source>
</evidence>
<dbReference type="Pfam" id="PF13424">
    <property type="entry name" value="TPR_12"/>
    <property type="match status" value="1"/>
</dbReference>
<proteinExistence type="predicted"/>
<reference evidence="2 3" key="1">
    <citation type="journal article" date="2018" name="Aquat. Microb. Ecol.">
        <title>Gammaproteobacterial methanotrophs dominate.</title>
        <authorList>
            <person name="Rissanen A.J."/>
            <person name="Saarenheimo J."/>
            <person name="Tiirola M."/>
            <person name="Peura S."/>
            <person name="Aalto S.L."/>
            <person name="Karvinen A."/>
            <person name="Nykanen H."/>
        </authorList>
    </citation>
    <scope>NUCLEOTIDE SEQUENCE [LARGE SCALE GENOMIC DNA]</scope>
    <source>
        <strain evidence="2">AMbin10</strain>
    </source>
</reference>
<dbReference type="EMBL" id="QJPH01000518">
    <property type="protein sequence ID" value="PZN71556.1"/>
    <property type="molecule type" value="Genomic_DNA"/>
</dbReference>
<dbReference type="SUPFAM" id="SSF48452">
    <property type="entry name" value="TPR-like"/>
    <property type="match status" value="3"/>
</dbReference>
<dbReference type="InterPro" id="IPR053137">
    <property type="entry name" value="NLR-like"/>
</dbReference>
<evidence type="ECO:0000313" key="3">
    <source>
        <dbReference type="Proteomes" id="UP000249396"/>
    </source>
</evidence>
<protein>
    <recommendedName>
        <fullName evidence="4">Tetratricopeptide repeat protein</fullName>
    </recommendedName>
</protein>
<dbReference type="InterPro" id="IPR011990">
    <property type="entry name" value="TPR-like_helical_dom_sf"/>
</dbReference>
<comment type="caution">
    <text evidence="2">The sequence shown here is derived from an EMBL/GenBank/DDBJ whole genome shotgun (WGS) entry which is preliminary data.</text>
</comment>
<dbReference type="Pfam" id="PF13374">
    <property type="entry name" value="TPR_10"/>
    <property type="match status" value="6"/>
</dbReference>
<accession>A0A2W4QK47</accession>
<feature type="coiled-coil region" evidence="1">
    <location>
        <begin position="43"/>
        <end position="91"/>
    </location>
</feature>
<dbReference type="AlphaFoldDB" id="A0A2W4QK47"/>
<dbReference type="PANTHER" id="PTHR46082:SF6">
    <property type="entry name" value="AAA+ ATPASE DOMAIN-CONTAINING PROTEIN-RELATED"/>
    <property type="match status" value="1"/>
</dbReference>
<evidence type="ECO:0008006" key="4">
    <source>
        <dbReference type="Google" id="ProtNLM"/>
    </source>
</evidence>
<organism evidence="2 3">
    <name type="scientific">Candidatus Methylumidiphilus alinenensis</name>
    <dbReference type="NCBI Taxonomy" id="2202197"/>
    <lineage>
        <taxon>Bacteria</taxon>
        <taxon>Pseudomonadati</taxon>
        <taxon>Pseudomonadota</taxon>
        <taxon>Gammaproteobacteria</taxon>
        <taxon>Methylococcales</taxon>
        <taxon>Candidatus Methylumidiphilus</taxon>
    </lineage>
</organism>